<protein>
    <submittedName>
        <fullName evidence="3">Coenzyme F420-0:L-glutamate ligase</fullName>
    </submittedName>
</protein>
<keyword evidence="3" id="KW-0436">Ligase</keyword>
<gene>
    <name evidence="3" type="ORF">IOE58_01595</name>
</gene>
<accession>A0ABR9VXP8</accession>
<feature type="domain" description="Coenzyme F420:L-glutamate ligase-like" evidence="2">
    <location>
        <begin position="39"/>
        <end position="235"/>
    </location>
</feature>
<dbReference type="EMBL" id="JADEYR010000001">
    <property type="protein sequence ID" value="MBE9402947.1"/>
    <property type="molecule type" value="Genomic_DNA"/>
</dbReference>
<dbReference type="PANTHER" id="PTHR47917">
    <property type="match status" value="1"/>
</dbReference>
<feature type="region of interest" description="Disordered" evidence="1">
    <location>
        <begin position="307"/>
        <end position="329"/>
    </location>
</feature>
<dbReference type="PANTHER" id="PTHR47917:SF1">
    <property type="entry name" value="COENZYME F420:L-GLUTAMATE LIGASE"/>
    <property type="match status" value="1"/>
</dbReference>
<name>A0ABR9VXP8_9MICO</name>
<evidence type="ECO:0000313" key="4">
    <source>
        <dbReference type="Proteomes" id="UP000644727"/>
    </source>
</evidence>
<proteinExistence type="predicted"/>
<comment type="caution">
    <text evidence="3">The sequence shown here is derived from an EMBL/GenBank/DDBJ whole genome shotgun (WGS) entry which is preliminary data.</text>
</comment>
<dbReference type="GO" id="GO:0016874">
    <property type="term" value="F:ligase activity"/>
    <property type="evidence" value="ECO:0007669"/>
    <property type="project" value="UniProtKB-KW"/>
</dbReference>
<dbReference type="InterPro" id="IPR002847">
    <property type="entry name" value="F420-0_gamma-glut_ligase-dom"/>
</dbReference>
<dbReference type="Gene3D" id="3.30.1330.100">
    <property type="entry name" value="CofE-like"/>
    <property type="match status" value="2"/>
</dbReference>
<sequence length="386" mass="40327">MHARPVAHLNYTRVVRVRQAGGAVIETPTRIHAVPVTGIGEIQPGDRLDQALLPALRAAGVETGDVLCISTKIVSKSLGLVTSPELRERAVEESSVRIVARRLHTHRVTTIAQIPSGPVMAAAGVDSSNAPGGPLLLPPDPDACAAELRTALQDALGLRLAVVLTDTSSRVWRVGVGDIALGAAGLRSLQDLRGSVDGSGRSLSVTVRTLADEIAAAADLVKGKSERVPLALVRGLAEHVVDGDVQVPAAALSRTGGEDWFRRPSLESVWQAMGVPADREPIARMSPEPADERIARALAVALIDRTEAPPTDEDAPAPQGQGPGSPTARARLVGPRRIEVHPAGDGPQHWLAAGALAERIRTALGAEAIAAPLPYVQIHITPETAP</sequence>
<evidence type="ECO:0000259" key="2">
    <source>
        <dbReference type="Pfam" id="PF01996"/>
    </source>
</evidence>
<reference evidence="3 4" key="1">
    <citation type="submission" date="2020-10" db="EMBL/GenBank/DDBJ databases">
        <title>Draft genome and description of Brachybacterium epidermidis sp nov.</title>
        <authorList>
            <person name="Boxberger M."/>
            <person name="La Scola B."/>
        </authorList>
    </citation>
    <scope>NUCLEOTIDE SEQUENCE [LARGE SCALE GENOMIC DNA]</scope>
    <source>
        <strain evidence="3 4">Marseille-Q2903</strain>
    </source>
</reference>
<dbReference type="Proteomes" id="UP000644727">
    <property type="component" value="Unassembled WGS sequence"/>
</dbReference>
<evidence type="ECO:0000313" key="3">
    <source>
        <dbReference type="EMBL" id="MBE9402947.1"/>
    </source>
</evidence>
<organism evidence="3 4">
    <name type="scientific">Brachybacterium epidermidis</name>
    <dbReference type="NCBI Taxonomy" id="2781983"/>
    <lineage>
        <taxon>Bacteria</taxon>
        <taxon>Bacillati</taxon>
        <taxon>Actinomycetota</taxon>
        <taxon>Actinomycetes</taxon>
        <taxon>Micrococcales</taxon>
        <taxon>Dermabacteraceae</taxon>
        <taxon>Brachybacterium</taxon>
    </lineage>
</organism>
<keyword evidence="4" id="KW-1185">Reference proteome</keyword>
<evidence type="ECO:0000256" key="1">
    <source>
        <dbReference type="SAM" id="MobiDB-lite"/>
    </source>
</evidence>
<dbReference type="SUPFAM" id="SSF144010">
    <property type="entry name" value="CofE-like"/>
    <property type="match status" value="1"/>
</dbReference>
<dbReference type="Pfam" id="PF01996">
    <property type="entry name" value="F420_ligase"/>
    <property type="match status" value="1"/>
</dbReference>